<evidence type="ECO:0000313" key="3">
    <source>
        <dbReference type="EMBL" id="OAT67798.1"/>
    </source>
</evidence>
<dbReference type="InterPro" id="IPR026954">
    <property type="entry name" value="PknH-like_Extracell"/>
</dbReference>
<feature type="signal peptide" evidence="1">
    <location>
        <begin position="1"/>
        <end position="22"/>
    </location>
</feature>
<evidence type="ECO:0000256" key="1">
    <source>
        <dbReference type="SAM" id="SignalP"/>
    </source>
</evidence>
<dbReference type="InterPro" id="IPR038232">
    <property type="entry name" value="PknH-like_Extracell_sf"/>
</dbReference>
<organism evidence="3 4">
    <name type="scientific">Mycobacteroides immunogenum</name>
    <dbReference type="NCBI Taxonomy" id="83262"/>
    <lineage>
        <taxon>Bacteria</taxon>
        <taxon>Bacillati</taxon>
        <taxon>Actinomycetota</taxon>
        <taxon>Actinomycetes</taxon>
        <taxon>Mycobacteriales</taxon>
        <taxon>Mycobacteriaceae</taxon>
        <taxon>Mycobacteroides</taxon>
    </lineage>
</organism>
<dbReference type="EMBL" id="LQYE01000028">
    <property type="protein sequence ID" value="OAT67798.1"/>
    <property type="molecule type" value="Genomic_DNA"/>
</dbReference>
<sequence>MRSMAGALLVALGIVAPATAGAEPSPHVPPSAIDRLMLTQREAERVMGVGLPNTQHQSATFALDTDRPDCGSVVLASVSSYDRAPYTAAHSQALWDHPGWFTLVDQSVAVFSSDDEARDFARSEADRWRKCEHQTIDVSELAIDGSTLQSTADVRDVTQVDNVLAVGYTRNDSAHASCQHVLLGERNVAIDIRTCSTVSKSDGERAFELMKIAGPRVWEV</sequence>
<name>A0A179V794_9MYCO</name>
<keyword evidence="1" id="KW-0732">Signal</keyword>
<dbReference type="AlphaFoldDB" id="A0A179V794"/>
<comment type="caution">
    <text evidence="3">The sequence shown here is derived from an EMBL/GenBank/DDBJ whole genome shotgun (WGS) entry which is preliminary data.</text>
</comment>
<feature type="chain" id="PRO_5008107744" description="PknH-like extracellular domain-containing protein" evidence="1">
    <location>
        <begin position="23"/>
        <end position="220"/>
    </location>
</feature>
<dbReference type="Gene3D" id="3.40.1000.70">
    <property type="entry name" value="PknH-like extracellular domain"/>
    <property type="match status" value="1"/>
</dbReference>
<dbReference type="Proteomes" id="UP000186919">
    <property type="component" value="Unassembled WGS sequence"/>
</dbReference>
<dbReference type="RefSeq" id="WP_064631735.1">
    <property type="nucleotide sequence ID" value="NZ_LQYE01000028.1"/>
</dbReference>
<evidence type="ECO:0000313" key="4">
    <source>
        <dbReference type="Proteomes" id="UP000186919"/>
    </source>
</evidence>
<proteinExistence type="predicted"/>
<dbReference type="Pfam" id="PF14032">
    <property type="entry name" value="PknH_C"/>
    <property type="match status" value="1"/>
</dbReference>
<accession>A0A179V794</accession>
<feature type="domain" description="PknH-like extracellular" evidence="2">
    <location>
        <begin position="28"/>
        <end position="200"/>
    </location>
</feature>
<reference evidence="3 4" key="1">
    <citation type="submission" date="2016-01" db="EMBL/GenBank/DDBJ databases">
        <title>Mycobacterium immunogenum strain CD11_6 genome sequencing and assembly.</title>
        <authorList>
            <person name="Kaur G."/>
            <person name="Nair G.R."/>
            <person name="Mayilraj S."/>
        </authorList>
    </citation>
    <scope>NUCLEOTIDE SEQUENCE [LARGE SCALE GENOMIC DNA]</scope>
    <source>
        <strain evidence="3 4">CD11-6</strain>
    </source>
</reference>
<gene>
    <name evidence="3" type="ORF">AWB85_11750</name>
</gene>
<evidence type="ECO:0000259" key="2">
    <source>
        <dbReference type="Pfam" id="PF14032"/>
    </source>
</evidence>
<protein>
    <recommendedName>
        <fullName evidence="2">PknH-like extracellular domain-containing protein</fullName>
    </recommendedName>
</protein>